<organism evidence="2 3">
    <name type="scientific">Streptomyces subrutilus</name>
    <dbReference type="NCBI Taxonomy" id="36818"/>
    <lineage>
        <taxon>Bacteria</taxon>
        <taxon>Bacillati</taxon>
        <taxon>Actinomycetota</taxon>
        <taxon>Actinomycetes</taxon>
        <taxon>Kitasatosporales</taxon>
        <taxon>Streptomycetaceae</taxon>
        <taxon>Streptomyces</taxon>
    </lineage>
</organism>
<sequence>MTIPAGIRTVRVKGRFRRPDGVPYKGTLTFQVPAIIEMDQAYTMVAGTATAELDENGEFSILLTATDQGDPSGWVYTVVLLLDDGTTRPFSLALPSDVAEVDLTKIMPSDPAQLNYVPVKGEKGAGMLSGAGSPTAADGATGDFWIDTASNVSWSLYGPKTASGWPTSGLPLGGGATWRVRDLPDPQIADAVYTGTPPTISTAPTSAPSTGWIKYAPDPVALSGTDRRGPYTWAGATNFAIGVGTPDSTYVRPLSRYPNTYASGQTNWSLEVGTDAQAIQLRFKHISATTMFRLSIDGRKITDLMQPSGGTVPNEGSTHLMTIDFGSAAPRRLRFDFSNMPFGGIYLPATANMWGTHLRGGRFMALTDSLGDGSALNVGAGCGTWVDRVGRMLGCTDIWREGRGSTGYIAPGGHATFGVRAEVDVIPHVPDRLVLWGGYNDASGDQAQIATAAAALFTRLKTTLPRCQIFVIGCWSPTGTPAASHTATTATLRTAAAAAGLPFVSPQTGGIYNAAGALVATHGPWITGTGNASVPKGDGNADFYVGSDTVHPTDAGHAYLARRIYAFMATVMPA</sequence>
<comment type="caution">
    <text evidence="2">The sequence shown here is derived from an EMBL/GenBank/DDBJ whole genome shotgun (WGS) entry which is preliminary data.</text>
</comment>
<protein>
    <recommendedName>
        <fullName evidence="1">SGNH hydrolase-type esterase domain-containing protein</fullName>
    </recommendedName>
</protein>
<evidence type="ECO:0000259" key="1">
    <source>
        <dbReference type="Pfam" id="PF13472"/>
    </source>
</evidence>
<dbReference type="InterPro" id="IPR036514">
    <property type="entry name" value="SGNH_hydro_sf"/>
</dbReference>
<dbReference type="Gene3D" id="3.40.50.1110">
    <property type="entry name" value="SGNH hydrolase"/>
    <property type="match status" value="1"/>
</dbReference>
<feature type="domain" description="SGNH hydrolase-type esterase" evidence="1">
    <location>
        <begin position="368"/>
        <end position="558"/>
    </location>
</feature>
<dbReference type="SUPFAM" id="SSF52266">
    <property type="entry name" value="SGNH hydrolase"/>
    <property type="match status" value="1"/>
</dbReference>
<evidence type="ECO:0000313" key="2">
    <source>
        <dbReference type="EMBL" id="OEJ21110.1"/>
    </source>
</evidence>
<gene>
    <name evidence="2" type="ORF">BGK67_35045</name>
</gene>
<dbReference type="Pfam" id="PF13472">
    <property type="entry name" value="Lipase_GDSL_2"/>
    <property type="match status" value="1"/>
</dbReference>
<geneLocation type="plasmid" evidence="3">
    <name>pacmp1</name>
</geneLocation>
<proteinExistence type="predicted"/>
<dbReference type="EMBL" id="MEHK01000005">
    <property type="protein sequence ID" value="OEJ21110.1"/>
    <property type="molecule type" value="Genomic_DNA"/>
</dbReference>
<dbReference type="CDD" id="cd00229">
    <property type="entry name" value="SGNH_hydrolase"/>
    <property type="match status" value="1"/>
</dbReference>
<dbReference type="InterPro" id="IPR013830">
    <property type="entry name" value="SGNH_hydro"/>
</dbReference>
<dbReference type="AlphaFoldDB" id="A0A1E5NXZ1"/>
<name>A0A1E5NXZ1_9ACTN</name>
<dbReference type="OrthoDB" id="8215557at2"/>
<accession>A0A1E5NXZ1</accession>
<dbReference type="Proteomes" id="UP000095705">
    <property type="component" value="Plasmid pACMP1"/>
</dbReference>
<reference evidence="2 3" key="1">
    <citation type="submission" date="2016-08" db="EMBL/GenBank/DDBJ databases">
        <title>The complete genome of Streptomyces subrutilus 10-1-1.</title>
        <authorList>
            <person name="Chen X."/>
        </authorList>
    </citation>
    <scope>NUCLEOTIDE SEQUENCE [LARGE SCALE GENOMIC DNA]</scope>
    <source>
        <strain evidence="2 3">10-1-1</strain>
        <plasmid evidence="3">pacmp1</plasmid>
    </source>
</reference>
<evidence type="ECO:0000313" key="3">
    <source>
        <dbReference type="Proteomes" id="UP000095705"/>
    </source>
</evidence>
<dbReference type="RefSeq" id="WP_069917997.1">
    <property type="nucleotide sequence ID" value="NZ_CM007203.1"/>
</dbReference>
<keyword evidence="3" id="KW-1185">Reference proteome</keyword>
<keyword evidence="2" id="KW-0614">Plasmid</keyword>